<dbReference type="EMBL" id="VMNH01000009">
    <property type="protein sequence ID" value="TVO75132.1"/>
    <property type="molecule type" value="Genomic_DNA"/>
</dbReference>
<name>A0A557SCI8_9GAMM</name>
<reference evidence="2 3" key="1">
    <citation type="submission" date="2019-07" db="EMBL/GenBank/DDBJ databases">
        <title>The pathways for chlorine oxyanion respiration interact through the shared metabolite chlorate.</title>
        <authorList>
            <person name="Barnum T.P."/>
            <person name="Cheng Y."/>
            <person name="Hill K.A."/>
            <person name="Lucas L.N."/>
            <person name="Carlson H.K."/>
            <person name="Coates J.D."/>
        </authorList>
    </citation>
    <scope>NUCLEOTIDE SEQUENCE [LARGE SCALE GENOMIC DNA]</scope>
    <source>
        <strain evidence="2 3">BK-1</strain>
    </source>
</reference>
<accession>A0A557SCI8</accession>
<dbReference type="RefSeq" id="WP_144358705.1">
    <property type="nucleotide sequence ID" value="NZ_VMNH01000009.1"/>
</dbReference>
<dbReference type="Proteomes" id="UP000316649">
    <property type="component" value="Unassembled WGS sequence"/>
</dbReference>
<protein>
    <submittedName>
        <fullName evidence="2">Uncharacterized protein</fullName>
    </submittedName>
</protein>
<evidence type="ECO:0000313" key="2">
    <source>
        <dbReference type="EMBL" id="TVO75132.1"/>
    </source>
</evidence>
<sequence length="92" mass="9744">MSMKKARILVNTPLDGIDYKPNQVIEAEAATIKDLVNAGFADDKPAAVKYCLEEGEEVITHQGVTAESEAAVITDDQTGELAPDDEPPDTGG</sequence>
<organism evidence="2 3">
    <name type="scientific">Sedimenticola selenatireducens</name>
    <dbReference type="NCBI Taxonomy" id="191960"/>
    <lineage>
        <taxon>Bacteria</taxon>
        <taxon>Pseudomonadati</taxon>
        <taxon>Pseudomonadota</taxon>
        <taxon>Gammaproteobacteria</taxon>
        <taxon>Chromatiales</taxon>
        <taxon>Sedimenticolaceae</taxon>
        <taxon>Sedimenticola</taxon>
    </lineage>
</organism>
<evidence type="ECO:0000256" key="1">
    <source>
        <dbReference type="SAM" id="MobiDB-lite"/>
    </source>
</evidence>
<feature type="region of interest" description="Disordered" evidence="1">
    <location>
        <begin position="67"/>
        <end position="92"/>
    </location>
</feature>
<keyword evidence="3" id="KW-1185">Reference proteome</keyword>
<proteinExistence type="predicted"/>
<evidence type="ECO:0000313" key="3">
    <source>
        <dbReference type="Proteomes" id="UP000316649"/>
    </source>
</evidence>
<comment type="caution">
    <text evidence="2">The sequence shown here is derived from an EMBL/GenBank/DDBJ whole genome shotgun (WGS) entry which is preliminary data.</text>
</comment>
<dbReference type="AlphaFoldDB" id="A0A557SCI8"/>
<gene>
    <name evidence="2" type="ORF">FHP88_08960</name>
</gene>
<feature type="compositionally biased region" description="Acidic residues" evidence="1">
    <location>
        <begin position="82"/>
        <end position="92"/>
    </location>
</feature>